<protein>
    <submittedName>
        <fullName evidence="2">Uncharacterized protein</fullName>
    </submittedName>
</protein>
<reference evidence="2 3" key="1">
    <citation type="submission" date="2020-02" db="EMBL/GenBank/DDBJ databases">
        <authorList>
            <person name="Ferguson B K."/>
        </authorList>
    </citation>
    <scope>NUCLEOTIDE SEQUENCE [LARGE SCALE GENOMIC DNA]</scope>
</reference>
<name>A0A6H5I9P5_9HYME</name>
<dbReference type="Proteomes" id="UP000479190">
    <property type="component" value="Unassembled WGS sequence"/>
</dbReference>
<sequence>MPRGQRKASGSAALPSADFTRTFSDVTNWWCFTKWLFTYQHLWMTSTTFKYGIAFMCAENLWAAFALLSNAQRFDKTSISTWIIAFHTWRDQILHQLQLIKAGLRAAPSVGVPRRWNKRATLSSIFGVHGAAGAGRPSRRAMHRPSEPLSRATHSSFQGRRTAVKPSEAQLLPGRRTAVKSSDAQLLSGRRTAVKSSDAQLLSGRRTAVKPSDAQLLPGRQTAVESSDAQLLSGRRTAVKPSDAQLLPGRQTAVESSDAQLLSGRRTAVKSSGTMTTEN</sequence>
<evidence type="ECO:0000256" key="1">
    <source>
        <dbReference type="SAM" id="MobiDB-lite"/>
    </source>
</evidence>
<feature type="region of interest" description="Disordered" evidence="1">
    <location>
        <begin position="133"/>
        <end position="279"/>
    </location>
</feature>
<accession>A0A6H5I9P5</accession>
<evidence type="ECO:0000313" key="3">
    <source>
        <dbReference type="Proteomes" id="UP000479190"/>
    </source>
</evidence>
<organism evidence="2 3">
    <name type="scientific">Trichogramma brassicae</name>
    <dbReference type="NCBI Taxonomy" id="86971"/>
    <lineage>
        <taxon>Eukaryota</taxon>
        <taxon>Metazoa</taxon>
        <taxon>Ecdysozoa</taxon>
        <taxon>Arthropoda</taxon>
        <taxon>Hexapoda</taxon>
        <taxon>Insecta</taxon>
        <taxon>Pterygota</taxon>
        <taxon>Neoptera</taxon>
        <taxon>Endopterygota</taxon>
        <taxon>Hymenoptera</taxon>
        <taxon>Apocrita</taxon>
        <taxon>Proctotrupomorpha</taxon>
        <taxon>Chalcidoidea</taxon>
        <taxon>Trichogrammatidae</taxon>
        <taxon>Trichogramma</taxon>
    </lineage>
</organism>
<dbReference type="EMBL" id="CADCXV010000751">
    <property type="protein sequence ID" value="CAB0034703.1"/>
    <property type="molecule type" value="Genomic_DNA"/>
</dbReference>
<feature type="compositionally biased region" description="Polar residues" evidence="1">
    <location>
        <begin position="269"/>
        <end position="279"/>
    </location>
</feature>
<evidence type="ECO:0000313" key="2">
    <source>
        <dbReference type="EMBL" id="CAB0034703.1"/>
    </source>
</evidence>
<gene>
    <name evidence="2" type="ORF">TBRA_LOCUS6601</name>
</gene>
<dbReference type="AlphaFoldDB" id="A0A6H5I9P5"/>
<proteinExistence type="predicted"/>
<keyword evidence="3" id="KW-1185">Reference proteome</keyword>